<proteinExistence type="predicted"/>
<feature type="non-terminal residue" evidence="1">
    <location>
        <position position="1"/>
    </location>
</feature>
<protein>
    <submittedName>
        <fullName evidence="1">Uncharacterized protein</fullName>
    </submittedName>
</protein>
<organism evidence="1 2">
    <name type="scientific">Tilletia caries</name>
    <name type="common">wheat bunt fungus</name>
    <dbReference type="NCBI Taxonomy" id="13290"/>
    <lineage>
        <taxon>Eukaryota</taxon>
        <taxon>Fungi</taxon>
        <taxon>Dikarya</taxon>
        <taxon>Basidiomycota</taxon>
        <taxon>Ustilaginomycotina</taxon>
        <taxon>Exobasidiomycetes</taxon>
        <taxon>Tilletiales</taxon>
        <taxon>Tilletiaceae</taxon>
        <taxon>Tilletia</taxon>
    </lineage>
</organism>
<dbReference type="EMBL" id="LWDD02004513">
    <property type="protein sequence ID" value="KAE8235097.1"/>
    <property type="molecule type" value="Genomic_DNA"/>
</dbReference>
<accession>A0A8T8S8R7</accession>
<dbReference type="AlphaFoldDB" id="A0A8T8S8R7"/>
<reference evidence="1" key="2">
    <citation type="journal article" date="2019" name="IMA Fungus">
        <title>Genome sequencing and comparison of five Tilletia species to identify candidate genes for the detection of regulated species infecting wheat.</title>
        <authorList>
            <person name="Nguyen H.D.T."/>
            <person name="Sultana T."/>
            <person name="Kesanakurti P."/>
            <person name="Hambleton S."/>
        </authorList>
    </citation>
    <scope>NUCLEOTIDE SEQUENCE</scope>
    <source>
        <strain evidence="1">DAOMC 238032</strain>
    </source>
</reference>
<name>A0A8T8S8R7_9BASI</name>
<comment type="caution">
    <text evidence="1">The sequence shown here is derived from an EMBL/GenBank/DDBJ whole genome shotgun (WGS) entry which is preliminary data.</text>
</comment>
<gene>
    <name evidence="1" type="ORF">A4X03_0g9901</name>
</gene>
<evidence type="ECO:0000313" key="2">
    <source>
        <dbReference type="Proteomes" id="UP000077671"/>
    </source>
</evidence>
<reference evidence="1" key="1">
    <citation type="submission" date="2016-04" db="EMBL/GenBank/DDBJ databases">
        <authorList>
            <person name="Nguyen H.D."/>
            <person name="Kesanakurti P."/>
            <person name="Cullis J."/>
            <person name="Levesque C.A."/>
            <person name="Hambleton S."/>
        </authorList>
    </citation>
    <scope>NUCLEOTIDE SEQUENCE</scope>
    <source>
        <strain evidence="1">DAOMC 238032</strain>
    </source>
</reference>
<dbReference type="Proteomes" id="UP000077671">
    <property type="component" value="Unassembled WGS sequence"/>
</dbReference>
<sequence>IAVGAAAPMGERIDAIDALIHLNDIRLLPIWNLLGDDPEVRRVVTADGRALLGRIVPRGDVNALLDKLGIVGAIELAPAEIVAAAWEGKTVPIGSGMGLTLQRRRVNGESRLELNGFDPRSLPSLKAHGCFTEIIQFKTRMFVPVSRAADIVSALSAK</sequence>
<evidence type="ECO:0000313" key="1">
    <source>
        <dbReference type="EMBL" id="KAE8235097.1"/>
    </source>
</evidence>